<dbReference type="Gene3D" id="3.20.20.80">
    <property type="entry name" value="Glycosidases"/>
    <property type="match status" value="2"/>
</dbReference>
<dbReference type="Pfam" id="PF00270">
    <property type="entry name" value="DEAD"/>
    <property type="match status" value="2"/>
</dbReference>
<evidence type="ECO:0000256" key="7">
    <source>
        <dbReference type="PROSITE-ProRule" id="PRU00552"/>
    </source>
</evidence>
<dbReference type="InterPro" id="IPR000629">
    <property type="entry name" value="RNA-helicase_DEAD-box_CS"/>
</dbReference>
<dbReference type="SMART" id="SM00487">
    <property type="entry name" value="DEXDc"/>
    <property type="match status" value="1"/>
</dbReference>
<dbReference type="InterPro" id="IPR000490">
    <property type="entry name" value="Glyco_hydro_17"/>
</dbReference>
<feature type="domain" description="Helicase C-terminal" evidence="12">
    <location>
        <begin position="262"/>
        <end position="438"/>
    </location>
</feature>
<dbReference type="InterPro" id="IPR017853">
    <property type="entry name" value="GH"/>
</dbReference>
<keyword evidence="10" id="KW-0812">Transmembrane</keyword>
<proteinExistence type="inferred from homology"/>
<dbReference type="InterPro" id="IPR011545">
    <property type="entry name" value="DEAD/DEAH_box_helicase_dom"/>
</dbReference>
<evidence type="ECO:0000256" key="2">
    <source>
        <dbReference type="ARBA" id="ARBA00012552"/>
    </source>
</evidence>
<evidence type="ECO:0000259" key="11">
    <source>
        <dbReference type="PROSITE" id="PS51192"/>
    </source>
</evidence>
<keyword evidence="10" id="KW-0472">Membrane</keyword>
<protein>
    <recommendedName>
        <fullName evidence="2">RNA helicase</fullName>
        <ecNumber evidence="2">3.6.4.13</ecNumber>
    </recommendedName>
</protein>
<evidence type="ECO:0000313" key="15">
    <source>
        <dbReference type="Proteomes" id="UP000567179"/>
    </source>
</evidence>
<organism evidence="14 15">
    <name type="scientific">Psilocybe cf. subviscida</name>
    <dbReference type="NCBI Taxonomy" id="2480587"/>
    <lineage>
        <taxon>Eukaryota</taxon>
        <taxon>Fungi</taxon>
        <taxon>Dikarya</taxon>
        <taxon>Basidiomycota</taxon>
        <taxon>Agaricomycotina</taxon>
        <taxon>Agaricomycetes</taxon>
        <taxon>Agaricomycetidae</taxon>
        <taxon>Agaricales</taxon>
        <taxon>Agaricineae</taxon>
        <taxon>Strophariaceae</taxon>
        <taxon>Psilocybe</taxon>
    </lineage>
</organism>
<feature type="compositionally biased region" description="Polar residues" evidence="9">
    <location>
        <begin position="597"/>
        <end position="608"/>
    </location>
</feature>
<keyword evidence="4" id="KW-0378">Hydrolase</keyword>
<dbReference type="Proteomes" id="UP000567179">
    <property type="component" value="Unassembled WGS sequence"/>
</dbReference>
<dbReference type="GO" id="GO:0005975">
    <property type="term" value="P:carbohydrate metabolic process"/>
    <property type="evidence" value="ECO:0007669"/>
    <property type="project" value="InterPro"/>
</dbReference>
<dbReference type="Pfam" id="PF00332">
    <property type="entry name" value="Glyco_hydro_17"/>
    <property type="match status" value="1"/>
</dbReference>
<evidence type="ECO:0000256" key="4">
    <source>
        <dbReference type="ARBA" id="ARBA00022801"/>
    </source>
</evidence>
<evidence type="ECO:0000256" key="5">
    <source>
        <dbReference type="ARBA" id="ARBA00022806"/>
    </source>
</evidence>
<feature type="region of interest" description="Disordered" evidence="9">
    <location>
        <begin position="567"/>
        <end position="608"/>
    </location>
</feature>
<feature type="domain" description="Helicase ATP-binding" evidence="11">
    <location>
        <begin position="99"/>
        <end position="251"/>
    </location>
</feature>
<evidence type="ECO:0000313" key="14">
    <source>
        <dbReference type="EMBL" id="KAF5326784.1"/>
    </source>
</evidence>
<dbReference type="GO" id="GO:0005524">
    <property type="term" value="F:ATP binding"/>
    <property type="evidence" value="ECO:0007669"/>
    <property type="project" value="UniProtKB-KW"/>
</dbReference>
<dbReference type="PROSITE" id="PS00039">
    <property type="entry name" value="DEAD_ATP_HELICASE"/>
    <property type="match status" value="1"/>
</dbReference>
<dbReference type="EMBL" id="JAACJJ010000014">
    <property type="protein sequence ID" value="KAF5326784.1"/>
    <property type="molecule type" value="Genomic_DNA"/>
</dbReference>
<comment type="similarity">
    <text evidence="1 8">Belongs to the glycosyl hydrolase 17 family.</text>
</comment>
<keyword evidence="6" id="KW-0067">ATP-binding</keyword>
<dbReference type="InterPro" id="IPR014001">
    <property type="entry name" value="Helicase_ATP-bd"/>
</dbReference>
<dbReference type="PROSITE" id="PS51194">
    <property type="entry name" value="HELICASE_CTER"/>
    <property type="match status" value="1"/>
</dbReference>
<dbReference type="SUPFAM" id="SSF51445">
    <property type="entry name" value="(Trans)glycosidases"/>
    <property type="match status" value="1"/>
</dbReference>
<keyword evidence="15" id="KW-1185">Reference proteome</keyword>
<dbReference type="GO" id="GO:0004553">
    <property type="term" value="F:hydrolase activity, hydrolyzing O-glycosyl compounds"/>
    <property type="evidence" value="ECO:0007669"/>
    <property type="project" value="InterPro"/>
</dbReference>
<dbReference type="EC" id="3.6.4.13" evidence="2"/>
<dbReference type="GO" id="GO:0003676">
    <property type="term" value="F:nucleic acid binding"/>
    <property type="evidence" value="ECO:0007669"/>
    <property type="project" value="InterPro"/>
</dbReference>
<name>A0A8H5BPC0_9AGAR</name>
<evidence type="ECO:0000256" key="3">
    <source>
        <dbReference type="ARBA" id="ARBA00022741"/>
    </source>
</evidence>
<evidence type="ECO:0000259" key="13">
    <source>
        <dbReference type="PROSITE" id="PS51195"/>
    </source>
</evidence>
<evidence type="ECO:0000256" key="8">
    <source>
        <dbReference type="RuleBase" id="RU004335"/>
    </source>
</evidence>
<feature type="compositionally biased region" description="Polar residues" evidence="9">
    <location>
        <begin position="580"/>
        <end position="590"/>
    </location>
</feature>
<gene>
    <name evidence="14" type="ORF">D9619_004213</name>
</gene>
<evidence type="ECO:0000256" key="9">
    <source>
        <dbReference type="SAM" id="MobiDB-lite"/>
    </source>
</evidence>
<dbReference type="InterPro" id="IPR014014">
    <property type="entry name" value="RNA_helicase_DEAD_Q_motif"/>
</dbReference>
<dbReference type="AlphaFoldDB" id="A0A8H5BPC0"/>
<evidence type="ECO:0000256" key="1">
    <source>
        <dbReference type="ARBA" id="ARBA00008773"/>
    </source>
</evidence>
<dbReference type="PANTHER" id="PTHR47958">
    <property type="entry name" value="ATP-DEPENDENT RNA HELICASE DBP3"/>
    <property type="match status" value="1"/>
</dbReference>
<keyword evidence="3" id="KW-0547">Nucleotide-binding</keyword>
<dbReference type="Gene3D" id="3.40.50.300">
    <property type="entry name" value="P-loop containing nucleotide triphosphate hydrolases"/>
    <property type="match status" value="3"/>
</dbReference>
<comment type="caution">
    <text evidence="14">The sequence shown here is derived from an EMBL/GenBank/DDBJ whole genome shotgun (WGS) entry which is preliminary data.</text>
</comment>
<evidence type="ECO:0000259" key="12">
    <source>
        <dbReference type="PROSITE" id="PS51194"/>
    </source>
</evidence>
<dbReference type="GO" id="GO:0003724">
    <property type="term" value="F:RNA helicase activity"/>
    <property type="evidence" value="ECO:0007669"/>
    <property type="project" value="UniProtKB-EC"/>
</dbReference>
<evidence type="ECO:0000256" key="6">
    <source>
        <dbReference type="ARBA" id="ARBA00022840"/>
    </source>
</evidence>
<feature type="domain" description="DEAD-box RNA helicase Q" evidence="13">
    <location>
        <begin position="66"/>
        <end position="94"/>
    </location>
</feature>
<keyword evidence="5" id="KW-0347">Helicase</keyword>
<sequence>MSVSLTKDEDGFITSTVVPKATEPSGEAPSDVPKVTTSELIASSFEVTVTLADQQANPDSPLYSAKTFQELGLHPDLLKGIFAMGFDKPSKIQEKALPLLLVDPPTNMIGQSQSGTGKTAAFVLTMLSRVDYNLNKPQARPLPRPIPRIGAPDHDNLPKEATNITAQIIVGTPGTMVDLIRRKVLDVTHVKVFVLDEADNMLDQDGLGEQTLRVKNMLPKGRNLQIILFSATFPDHVRTYASKIAPNANKIELKKEELSVDNIKQFYMDCRNEEHKYDILVSLYHMLTIGQSIIFCQYRNTADRISQRMTAEGHKVASLHGAKDASERDAIIDRFREGKEKVLITTNVIARGIDIMQVNMVVNYDLPLLNERVKGADERPDIETYIHRIGRTGRFGRKGISINFVHDKKTWMQMRQIEEVLGKEIAYQDNPFDSGNNLHNYGQSASHLSNSPFRDPVGQGDSMPLDTVAPRTPYQPVHAASSEDLYQSGPGMNPGHAPYGTTEARYGDYPVSSSEPKLGAYAPGSRWREAAPPKSNRKKWIVVGAIAALVGLIVVGIVVGVVVSNSHKKSNTRTADNKAADSQGNSTASPNAPVKQTDPNDPSTFTKDPNLHQSLYGIAYTPVGSQLPDCGNTLPAVIQDIQIMSQLTKRIRLYGADCNQSALVLEAIKQTKVDMTVWLGNYPIPTDNGAAYQRQRDTIKAAIQTYGTDHIGGVTVGNEFMLNYVTSQGVQDPNSDVANVGAQILLGNIQDTQQMLTSMGVNIPVGNADAGSYFNNQVLGAVNYGMANVHPWFANVSADASAGWTADFFSQTDVALANSLSNKPTMYIAETGWPTKSSDAGNANNGASTASEANLQIFLDTFVCAANTNGTGYFFFEFCDEDWKDKQFGGVEGWWGLFNQDRTLKNIKIPTCSSP</sequence>
<dbReference type="PROSITE" id="PS51195">
    <property type="entry name" value="Q_MOTIF"/>
    <property type="match status" value="1"/>
</dbReference>
<reference evidence="14 15" key="1">
    <citation type="journal article" date="2020" name="ISME J.">
        <title>Uncovering the hidden diversity of litter-decomposition mechanisms in mushroom-forming fungi.</title>
        <authorList>
            <person name="Floudas D."/>
            <person name="Bentzer J."/>
            <person name="Ahren D."/>
            <person name="Johansson T."/>
            <person name="Persson P."/>
            <person name="Tunlid A."/>
        </authorList>
    </citation>
    <scope>NUCLEOTIDE SEQUENCE [LARGE SCALE GENOMIC DNA]</scope>
    <source>
        <strain evidence="14 15">CBS 101986</strain>
    </source>
</reference>
<dbReference type="PROSITE" id="PS51192">
    <property type="entry name" value="HELICASE_ATP_BIND_1"/>
    <property type="match status" value="1"/>
</dbReference>
<accession>A0A8H5BPC0</accession>
<dbReference type="SUPFAM" id="SSF52540">
    <property type="entry name" value="P-loop containing nucleoside triphosphate hydrolases"/>
    <property type="match status" value="2"/>
</dbReference>
<dbReference type="InterPro" id="IPR027417">
    <property type="entry name" value="P-loop_NTPase"/>
</dbReference>
<dbReference type="InterPro" id="IPR001650">
    <property type="entry name" value="Helicase_C-like"/>
</dbReference>
<feature type="transmembrane region" description="Helical" evidence="10">
    <location>
        <begin position="540"/>
        <end position="563"/>
    </location>
</feature>
<dbReference type="CDD" id="cd18787">
    <property type="entry name" value="SF2_C_DEAD"/>
    <property type="match status" value="1"/>
</dbReference>
<evidence type="ECO:0000256" key="10">
    <source>
        <dbReference type="SAM" id="Phobius"/>
    </source>
</evidence>
<dbReference type="Pfam" id="PF00271">
    <property type="entry name" value="Helicase_C"/>
    <property type="match status" value="1"/>
</dbReference>
<dbReference type="CDD" id="cd17963">
    <property type="entry name" value="DEADc_DDX19_DDX25"/>
    <property type="match status" value="1"/>
</dbReference>
<dbReference type="OrthoDB" id="10265785at2759"/>
<feature type="short sequence motif" description="Q motif" evidence="7">
    <location>
        <begin position="66"/>
        <end position="94"/>
    </location>
</feature>
<keyword evidence="10" id="KW-1133">Transmembrane helix</keyword>
<dbReference type="SMART" id="SM00490">
    <property type="entry name" value="HELICc"/>
    <property type="match status" value="1"/>
</dbReference>